<evidence type="ECO:0000256" key="8">
    <source>
        <dbReference type="ARBA" id="ARBA00032461"/>
    </source>
</evidence>
<dbReference type="InterPro" id="IPR058249">
    <property type="entry name" value="Pch2_C"/>
</dbReference>
<dbReference type="GO" id="GO:0051598">
    <property type="term" value="P:meiotic recombination checkpoint signaling"/>
    <property type="evidence" value="ECO:0007669"/>
    <property type="project" value="TreeGrafter"/>
</dbReference>
<keyword evidence="5" id="KW-0221">Differentiation</keyword>
<dbReference type="Gene3D" id="3.40.50.300">
    <property type="entry name" value="P-loop containing nucleotide triphosphate hydrolases"/>
    <property type="match status" value="1"/>
</dbReference>
<evidence type="ECO:0000256" key="4">
    <source>
        <dbReference type="ARBA" id="ARBA00022840"/>
    </source>
</evidence>
<dbReference type="GO" id="GO:0001673">
    <property type="term" value="C:male germ cell nucleus"/>
    <property type="evidence" value="ECO:0007669"/>
    <property type="project" value="Ensembl"/>
</dbReference>
<keyword evidence="4 9" id="KW-0067">ATP-binding</keyword>
<evidence type="ECO:0000256" key="6">
    <source>
        <dbReference type="ARBA" id="ARBA00023254"/>
    </source>
</evidence>
<organism evidence="12 13">
    <name type="scientific">Aotus nancymaae</name>
    <name type="common">Ma's night monkey</name>
    <dbReference type="NCBI Taxonomy" id="37293"/>
    <lineage>
        <taxon>Eukaryota</taxon>
        <taxon>Metazoa</taxon>
        <taxon>Chordata</taxon>
        <taxon>Craniata</taxon>
        <taxon>Vertebrata</taxon>
        <taxon>Euteleostomi</taxon>
        <taxon>Mammalia</taxon>
        <taxon>Eutheria</taxon>
        <taxon>Euarchontoglires</taxon>
        <taxon>Primates</taxon>
        <taxon>Haplorrhini</taxon>
        <taxon>Platyrrhini</taxon>
        <taxon>Aotidae</taxon>
        <taxon>Aotus</taxon>
    </lineage>
</organism>
<dbReference type="PANTHER" id="PTHR45991:SF1">
    <property type="entry name" value="PACHYTENE CHECKPOINT PROTEIN 2 HOMOLOG"/>
    <property type="match status" value="1"/>
</dbReference>
<dbReference type="Proteomes" id="UP000233020">
    <property type="component" value="Unplaced"/>
</dbReference>
<sequence>YERPLGRPESPRVHLEMHHTAKKEDIKLSVRKLLNRHNIVFGDYTWTEFDEPFLTRNVQSVAIVDTEFKVKDSQVSSERDIHTFHGHPGASPASLSKSVHNQVSLFYSVIAEFHGLWDSLVYDVEVKSHLLDYVMTTLLFSDKNVNSNLIAWNRVVLLHGPPGTGKTSLCKALAQKLTVRLSSRVHGWSLPIDSKRVFWFQSGKLVTKMFQKIQDLIDDKDALVFVLIDEVESLTAARNACRAGTEPSDAIRVVNAVLTQIDQIKRHSNVVILTTSNITEKIDVAFVDRADIKQYIGLPSAAAIFKIYLSCLEELMKCQIIYPRQQLLTLRELEMIGFIENNVSKLSLLLSEISRKSEGLSGRVLRKLPFLAHALYIRAPTVTIEGFLQALSLAVDKQFEERKKLAAHV</sequence>
<protein>
    <recommendedName>
        <fullName evidence="2 10">Pachytene checkpoint protein 2 homolog</fullName>
        <shortName evidence="10">TR-interacting protein 13</shortName>
        <shortName evidence="10">TRIP-13</shortName>
    </recommendedName>
    <alternativeName>
        <fullName evidence="7 10">Thyroid hormone receptor interactor 13</fullName>
    </alternativeName>
    <alternativeName>
        <fullName evidence="8 10">Thyroid receptor-interacting protein 13</fullName>
    </alternativeName>
</protein>
<name>A0A2K5DSC0_AOTNA</name>
<dbReference type="SMART" id="SM00382">
    <property type="entry name" value="AAA"/>
    <property type="match status" value="1"/>
</dbReference>
<proteinExistence type="inferred from homology"/>
<dbReference type="Ensembl" id="ENSANAT00000041770.1">
    <property type="protein sequence ID" value="ENSANAP00000023855.1"/>
    <property type="gene ID" value="ENSANAG00000029679.1"/>
</dbReference>
<evidence type="ECO:0000256" key="5">
    <source>
        <dbReference type="ARBA" id="ARBA00022943"/>
    </source>
</evidence>
<keyword evidence="13" id="KW-1185">Reference proteome</keyword>
<dbReference type="InterPro" id="IPR001270">
    <property type="entry name" value="ClpA/B"/>
</dbReference>
<dbReference type="OMA" id="NVCDSVQ"/>
<evidence type="ECO:0000313" key="13">
    <source>
        <dbReference type="Proteomes" id="UP000233020"/>
    </source>
</evidence>
<dbReference type="PRINTS" id="PR00300">
    <property type="entry name" value="CLPPROTEASEA"/>
</dbReference>
<evidence type="ECO:0000256" key="3">
    <source>
        <dbReference type="ARBA" id="ARBA00022741"/>
    </source>
</evidence>
<evidence type="ECO:0000256" key="9">
    <source>
        <dbReference type="RuleBase" id="RU003651"/>
    </source>
</evidence>
<accession>A0A2K5DSC0</accession>
<reference evidence="12" key="1">
    <citation type="submission" date="2025-08" db="UniProtKB">
        <authorList>
            <consortium name="Ensembl"/>
        </authorList>
    </citation>
    <scope>IDENTIFICATION</scope>
</reference>
<comment type="subcellular location">
    <subcellularLocation>
        <location evidence="10">Nucleus</location>
    </subcellularLocation>
</comment>
<evidence type="ECO:0000313" key="12">
    <source>
        <dbReference type="Ensembl" id="ENSANAP00000023855.1"/>
    </source>
</evidence>
<reference evidence="12" key="2">
    <citation type="submission" date="2025-09" db="UniProtKB">
        <authorList>
            <consortium name="Ensembl"/>
        </authorList>
    </citation>
    <scope>IDENTIFICATION</scope>
</reference>
<keyword evidence="10" id="KW-0539">Nucleus</keyword>
<dbReference type="GO" id="GO:0001556">
    <property type="term" value="P:oocyte maturation"/>
    <property type="evidence" value="ECO:0007669"/>
    <property type="project" value="Ensembl"/>
</dbReference>
<dbReference type="Pfam" id="PF00004">
    <property type="entry name" value="AAA"/>
    <property type="match status" value="1"/>
</dbReference>
<dbReference type="PROSITE" id="PS00674">
    <property type="entry name" value="AAA"/>
    <property type="match status" value="1"/>
</dbReference>
<comment type="subunit">
    <text evidence="10">Specifically interacts with the ligand binding domain of the thyroid receptor (TR). This interaction does not require the presence of thyroid hormone for its interaction. Interacts with proteasome subunit PSMA8; to participate in meiosis progression during spermatogenesis.</text>
</comment>
<dbReference type="GeneTree" id="ENSGT00390000017432"/>
<dbReference type="Pfam" id="PF23242">
    <property type="entry name" value="AAA_lid_TRIP13_C"/>
    <property type="match status" value="1"/>
</dbReference>
<dbReference type="GO" id="GO:0005694">
    <property type="term" value="C:chromosome"/>
    <property type="evidence" value="ECO:0007669"/>
    <property type="project" value="TreeGrafter"/>
</dbReference>
<dbReference type="InterPro" id="IPR003960">
    <property type="entry name" value="ATPase_AAA_CS"/>
</dbReference>
<dbReference type="GO" id="GO:0007141">
    <property type="term" value="P:male meiosis I"/>
    <property type="evidence" value="ECO:0007669"/>
    <property type="project" value="Ensembl"/>
</dbReference>
<dbReference type="GO" id="GO:0042802">
    <property type="term" value="F:identical protein binding"/>
    <property type="evidence" value="ECO:0007669"/>
    <property type="project" value="Ensembl"/>
</dbReference>
<comment type="similarity">
    <text evidence="1 10">Belongs to the AAA ATPase family. PCH2 subfamily.</text>
</comment>
<dbReference type="InterPro" id="IPR027417">
    <property type="entry name" value="P-loop_NTPase"/>
</dbReference>
<dbReference type="GO" id="GO:0016887">
    <property type="term" value="F:ATP hydrolysis activity"/>
    <property type="evidence" value="ECO:0007669"/>
    <property type="project" value="InterPro"/>
</dbReference>
<feature type="domain" description="AAA+ ATPase" evidence="11">
    <location>
        <begin position="152"/>
        <end position="300"/>
    </location>
</feature>
<dbReference type="Pfam" id="PF23563">
    <property type="entry name" value="TRIP13_N"/>
    <property type="match status" value="1"/>
</dbReference>
<keyword evidence="3 9" id="KW-0547">Nucleotide-binding</keyword>
<keyword evidence="6 10" id="KW-0469">Meiosis</keyword>
<dbReference type="GO" id="GO:0007286">
    <property type="term" value="P:spermatid development"/>
    <property type="evidence" value="ECO:0007669"/>
    <property type="project" value="Ensembl"/>
</dbReference>
<dbReference type="InterPro" id="IPR003959">
    <property type="entry name" value="ATPase_AAA_core"/>
</dbReference>
<evidence type="ECO:0000256" key="1">
    <source>
        <dbReference type="ARBA" id="ARBA00007271"/>
    </source>
</evidence>
<evidence type="ECO:0000256" key="2">
    <source>
        <dbReference type="ARBA" id="ARBA00022364"/>
    </source>
</evidence>
<dbReference type="STRING" id="37293.ENSANAP00000023855"/>
<dbReference type="GO" id="GO:0007130">
    <property type="term" value="P:synaptonemal complex assembly"/>
    <property type="evidence" value="ECO:0007669"/>
    <property type="project" value="Ensembl"/>
</dbReference>
<dbReference type="PANTHER" id="PTHR45991">
    <property type="entry name" value="PACHYTENE CHECKPOINT PROTEIN 2"/>
    <property type="match status" value="1"/>
</dbReference>
<gene>
    <name evidence="12" type="primary">TRIP13</name>
</gene>
<dbReference type="SUPFAM" id="SSF52540">
    <property type="entry name" value="P-loop containing nucleoside triphosphate hydrolases"/>
    <property type="match status" value="1"/>
</dbReference>
<dbReference type="GO" id="GO:0007131">
    <property type="term" value="P:reciprocal meiotic recombination"/>
    <property type="evidence" value="ECO:0007669"/>
    <property type="project" value="UniProtKB-UniRule"/>
</dbReference>
<evidence type="ECO:0000256" key="7">
    <source>
        <dbReference type="ARBA" id="ARBA00031008"/>
    </source>
</evidence>
<dbReference type="GO" id="GO:0007094">
    <property type="term" value="P:mitotic spindle assembly checkpoint signaling"/>
    <property type="evidence" value="ECO:0007669"/>
    <property type="project" value="Ensembl"/>
</dbReference>
<comment type="function">
    <text evidence="10">Plays a key role in chromosome recombination and chromosome structure development during meiosis. Required at early steps in meiotic recombination that leads to non-crossovers pathways. Also needed for efficient completion of homologous synapsis by influencing crossover distribution along the chromosomes affecting both crossovers and non-crossovers pathways.</text>
</comment>
<evidence type="ECO:0000259" key="11">
    <source>
        <dbReference type="SMART" id="SM00382"/>
    </source>
</evidence>
<dbReference type="GO" id="GO:0005524">
    <property type="term" value="F:ATP binding"/>
    <property type="evidence" value="ECO:0007669"/>
    <property type="project" value="UniProtKB-KW"/>
</dbReference>
<dbReference type="InterPro" id="IPR003593">
    <property type="entry name" value="AAA+_ATPase"/>
</dbReference>
<dbReference type="GO" id="GO:0006302">
    <property type="term" value="P:double-strand break repair"/>
    <property type="evidence" value="ECO:0007669"/>
    <property type="project" value="Ensembl"/>
</dbReference>
<evidence type="ECO:0000256" key="10">
    <source>
        <dbReference type="RuleBase" id="RU369050"/>
    </source>
</evidence>
<dbReference type="AlphaFoldDB" id="A0A2K5DSC0"/>
<dbReference type="CDD" id="cd19508">
    <property type="entry name" value="RecA-like_Pch2-like"/>
    <property type="match status" value="1"/>
</dbReference>
<keyword evidence="5" id="KW-0896">Oogenesis</keyword>
<dbReference type="GO" id="GO:0007144">
    <property type="term" value="P:female meiosis I"/>
    <property type="evidence" value="ECO:0007669"/>
    <property type="project" value="Ensembl"/>
</dbReference>
<dbReference type="InterPro" id="IPR044539">
    <property type="entry name" value="Pch2-like"/>
</dbReference>